<dbReference type="EMBL" id="JBDOJC010000001">
    <property type="protein sequence ID" value="MEO2216403.1"/>
    <property type="molecule type" value="Genomic_DNA"/>
</dbReference>
<keyword evidence="2" id="KW-1185">Reference proteome</keyword>
<dbReference type="Proteomes" id="UP001455709">
    <property type="component" value="Unassembled WGS sequence"/>
</dbReference>
<organism evidence="1 2">
    <name type="scientific">Chromobacterium vaccinii</name>
    <dbReference type="NCBI Taxonomy" id="1108595"/>
    <lineage>
        <taxon>Bacteria</taxon>
        <taxon>Pseudomonadati</taxon>
        <taxon>Pseudomonadota</taxon>
        <taxon>Betaproteobacteria</taxon>
        <taxon>Neisseriales</taxon>
        <taxon>Chromobacteriaceae</taxon>
        <taxon>Chromobacterium</taxon>
    </lineage>
</organism>
<comment type="caution">
    <text evidence="1">The sequence shown here is derived from an EMBL/GenBank/DDBJ whole genome shotgun (WGS) entry which is preliminary data.</text>
</comment>
<accession>A0ABV0FB97</accession>
<sequence length="140" mass="15526">MSILSIQPSHQTVERVPVLERVRAILACLQKPDGRAEGAPLVPGKLDLGNITVDEARVAINAMLKAGRINREESRSLNLAMDVRILNIRYGDPIPERFDLMVEACRAMESGKNMGCWDQVQSLAHSLEVMQAYQLEAESV</sequence>
<name>A0ABV0FB97_9NEIS</name>
<evidence type="ECO:0000313" key="1">
    <source>
        <dbReference type="EMBL" id="MEO2216403.1"/>
    </source>
</evidence>
<proteinExistence type="predicted"/>
<reference evidence="1 2" key="1">
    <citation type="submission" date="2024-05" db="EMBL/GenBank/DDBJ databases">
        <authorList>
            <person name="De Oliveira J.P."/>
            <person name="Noriler S.A."/>
            <person name="De Oliveira A.G."/>
            <person name="Sipoli D.S."/>
        </authorList>
    </citation>
    <scope>NUCLEOTIDE SEQUENCE [LARGE SCALE GENOMIC DNA]</scope>
    <source>
        <strain evidence="1 2">LABIM189</strain>
    </source>
</reference>
<gene>
    <name evidence="1" type="ORF">ABGV49_04920</name>
</gene>
<dbReference type="RefSeq" id="WP_347369937.1">
    <property type="nucleotide sequence ID" value="NZ_JBDOJC010000001.1"/>
</dbReference>
<protein>
    <submittedName>
        <fullName evidence="1">Uncharacterized protein</fullName>
    </submittedName>
</protein>
<evidence type="ECO:0000313" key="2">
    <source>
        <dbReference type="Proteomes" id="UP001455709"/>
    </source>
</evidence>